<keyword evidence="2" id="KW-1185">Reference proteome</keyword>
<evidence type="ECO:0000313" key="2">
    <source>
        <dbReference type="Proteomes" id="UP000095472"/>
    </source>
</evidence>
<dbReference type="EMBL" id="CP182909">
    <property type="protein sequence ID" value="XPM65780.1"/>
    <property type="molecule type" value="Genomic_DNA"/>
</dbReference>
<proteinExistence type="predicted"/>
<organism evidence="1 2">
    <name type="scientific">Desertifilum tharense IPPAS B-1220</name>
    <dbReference type="NCBI Taxonomy" id="1781255"/>
    <lineage>
        <taxon>Bacteria</taxon>
        <taxon>Bacillati</taxon>
        <taxon>Cyanobacteriota</taxon>
        <taxon>Cyanophyceae</taxon>
        <taxon>Desertifilales</taxon>
        <taxon>Desertifilaceae</taxon>
        <taxon>Desertifilum</taxon>
    </lineage>
</organism>
<dbReference type="Proteomes" id="UP000095472">
    <property type="component" value="Chromosome"/>
</dbReference>
<evidence type="ECO:0000313" key="1">
    <source>
        <dbReference type="EMBL" id="XPM65780.1"/>
    </source>
</evidence>
<sequence>MTRDRRGSPVVLKRSQLPEDGDRAHPSLYRSEPEPLLESLQSVAHKITRSAIALALIASPYQPEPPFGGKLASEFAVFEVYVYLFEFASTLASPRSPV</sequence>
<reference evidence="1 2" key="1">
    <citation type="journal article" date="2016" name="Genome Announc.">
        <title>Draft Genome Sequence of the Thermotolerant Cyanobacterium Desertifilum sp. IPPAS B-1220.</title>
        <authorList>
            <person name="Mironov K.S."/>
            <person name="Sinetova M.A."/>
            <person name="Bolatkhan K."/>
            <person name="Zayadan B.K."/>
            <person name="Ustinova V.V."/>
            <person name="Kupriyanova E.V."/>
            <person name="Skrypnik A.N."/>
            <person name="Gogoleva N.E."/>
            <person name="Gogolev Y.V."/>
            <person name="Los D.A."/>
        </authorList>
    </citation>
    <scope>NUCLEOTIDE SEQUENCE [LARGE SCALE GENOMIC DNA]</scope>
    <source>
        <strain evidence="1 2">IPPAS B-1220</strain>
    </source>
</reference>
<protein>
    <submittedName>
        <fullName evidence="1">Uncharacterized protein</fullName>
    </submittedName>
</protein>
<name>A0ACD5GXQ4_9CYAN</name>
<accession>A0ACD5GXQ4</accession>
<gene>
    <name evidence="1" type="ORF">BH720_009595</name>
</gene>